<dbReference type="GO" id="GO:0005634">
    <property type="term" value="C:nucleus"/>
    <property type="evidence" value="ECO:0007669"/>
    <property type="project" value="UniProtKB-SubCell"/>
</dbReference>
<feature type="compositionally biased region" description="Polar residues" evidence="3">
    <location>
        <begin position="217"/>
        <end position="227"/>
    </location>
</feature>
<keyword evidence="4" id="KW-0732">Signal</keyword>
<evidence type="ECO:0000259" key="6">
    <source>
        <dbReference type="SMART" id="SM01256"/>
    </source>
</evidence>
<dbReference type="Pfam" id="PF03790">
    <property type="entry name" value="KNOX1"/>
    <property type="match status" value="1"/>
</dbReference>
<evidence type="ECO:0000256" key="2">
    <source>
        <dbReference type="ARBA" id="ARBA00023242"/>
    </source>
</evidence>
<gene>
    <name evidence="7" type="ORF">HPP92_011345</name>
</gene>
<feature type="region of interest" description="Disordered" evidence="3">
    <location>
        <begin position="165"/>
        <end position="237"/>
    </location>
</feature>
<accession>A0A835R0I7</accession>
<evidence type="ECO:0000256" key="4">
    <source>
        <dbReference type="SAM" id="SignalP"/>
    </source>
</evidence>
<evidence type="ECO:0000313" key="8">
    <source>
        <dbReference type="Proteomes" id="UP000639772"/>
    </source>
</evidence>
<dbReference type="PANTHER" id="PTHR48452:SF1">
    <property type="entry name" value="FUSED COMPOUND LEAF 1"/>
    <property type="match status" value="1"/>
</dbReference>
<dbReference type="InterPro" id="IPR005541">
    <property type="entry name" value="KNOX2"/>
</dbReference>
<comment type="caution">
    <text evidence="7">The sequence shown here is derived from an EMBL/GenBank/DDBJ whole genome shotgun (WGS) entry which is preliminary data.</text>
</comment>
<feature type="compositionally biased region" description="Basic residues" evidence="3">
    <location>
        <begin position="200"/>
        <end position="209"/>
    </location>
</feature>
<name>A0A835R0I7_VANPL</name>
<dbReference type="InterPro" id="IPR005540">
    <property type="entry name" value="KNOX1"/>
</dbReference>
<proteinExistence type="predicted"/>
<dbReference type="OrthoDB" id="10056939at2759"/>
<dbReference type="SMART" id="SM01256">
    <property type="entry name" value="KNOX2"/>
    <property type="match status" value="1"/>
</dbReference>
<dbReference type="PANTHER" id="PTHR48452">
    <property type="entry name" value="FUSED COMPOUND LEAF 1"/>
    <property type="match status" value="1"/>
</dbReference>
<feature type="compositionally biased region" description="Basic residues" evidence="3">
    <location>
        <begin position="228"/>
        <end position="237"/>
    </location>
</feature>
<sequence length="237" mass="25255">MEGWSSGNPAGLSPLMVMPLLASGSAATGNNPLLLLPSDDYDTNVIKAKIMSHPHYPRLLSAYVNCHKVGAPPEVVARLEEACASSVISANAGVGGGEDPALDQFMEAYCEMLTKYEQELAKPFKEAMLFLSRIDAQFKSLSLPHLLLPKYAAISKEMAPQRMTSTCVTTMSTHKPKIASSKASSSASTVGTSVRSSKSSSRRGRRGSCPKRPGSSCSTGGLDTTNGHTHRSLKSWH</sequence>
<feature type="compositionally biased region" description="Low complexity" evidence="3">
    <location>
        <begin position="179"/>
        <end position="199"/>
    </location>
</feature>
<evidence type="ECO:0000256" key="3">
    <source>
        <dbReference type="SAM" id="MobiDB-lite"/>
    </source>
</evidence>
<organism evidence="7 8">
    <name type="scientific">Vanilla planifolia</name>
    <name type="common">Vanilla</name>
    <dbReference type="NCBI Taxonomy" id="51239"/>
    <lineage>
        <taxon>Eukaryota</taxon>
        <taxon>Viridiplantae</taxon>
        <taxon>Streptophyta</taxon>
        <taxon>Embryophyta</taxon>
        <taxon>Tracheophyta</taxon>
        <taxon>Spermatophyta</taxon>
        <taxon>Magnoliopsida</taxon>
        <taxon>Liliopsida</taxon>
        <taxon>Asparagales</taxon>
        <taxon>Orchidaceae</taxon>
        <taxon>Vanilloideae</taxon>
        <taxon>Vanilleae</taxon>
        <taxon>Vanilla</taxon>
    </lineage>
</organism>
<feature type="domain" description="KNOX1" evidence="5">
    <location>
        <begin position="44"/>
        <end position="88"/>
    </location>
</feature>
<feature type="domain" description="KNOX2" evidence="6">
    <location>
        <begin position="92"/>
        <end position="143"/>
    </location>
</feature>
<reference evidence="7 8" key="1">
    <citation type="journal article" date="2020" name="Nat. Food">
        <title>A phased Vanilla planifolia genome enables genetic improvement of flavour and production.</title>
        <authorList>
            <person name="Hasing T."/>
            <person name="Tang H."/>
            <person name="Brym M."/>
            <person name="Khazi F."/>
            <person name="Huang T."/>
            <person name="Chambers A.H."/>
        </authorList>
    </citation>
    <scope>NUCLEOTIDE SEQUENCE [LARGE SCALE GENOMIC DNA]</scope>
    <source>
        <tissue evidence="7">Leaf</tissue>
    </source>
</reference>
<feature type="chain" id="PRO_5032908132" evidence="4">
    <location>
        <begin position="28"/>
        <end position="237"/>
    </location>
</feature>
<dbReference type="AlphaFoldDB" id="A0A835R0I7"/>
<comment type="subcellular location">
    <subcellularLocation>
        <location evidence="1">Nucleus</location>
    </subcellularLocation>
</comment>
<feature type="signal peptide" evidence="4">
    <location>
        <begin position="1"/>
        <end position="27"/>
    </location>
</feature>
<evidence type="ECO:0000256" key="1">
    <source>
        <dbReference type="ARBA" id="ARBA00004123"/>
    </source>
</evidence>
<protein>
    <submittedName>
        <fullName evidence="7">Uncharacterized protein</fullName>
    </submittedName>
</protein>
<dbReference type="Proteomes" id="UP000639772">
    <property type="component" value="Unassembled WGS sequence"/>
</dbReference>
<evidence type="ECO:0000259" key="5">
    <source>
        <dbReference type="SMART" id="SM01255"/>
    </source>
</evidence>
<dbReference type="Pfam" id="PF03791">
    <property type="entry name" value="KNOX2"/>
    <property type="match status" value="1"/>
</dbReference>
<keyword evidence="2" id="KW-0539">Nucleus</keyword>
<evidence type="ECO:0000313" key="7">
    <source>
        <dbReference type="EMBL" id="KAG0483261.1"/>
    </source>
</evidence>
<dbReference type="SMART" id="SM01255">
    <property type="entry name" value="KNOX1"/>
    <property type="match status" value="1"/>
</dbReference>
<dbReference type="GO" id="GO:0003677">
    <property type="term" value="F:DNA binding"/>
    <property type="evidence" value="ECO:0007669"/>
    <property type="project" value="InterPro"/>
</dbReference>
<dbReference type="EMBL" id="JADCNM010000005">
    <property type="protein sequence ID" value="KAG0483261.1"/>
    <property type="molecule type" value="Genomic_DNA"/>
</dbReference>